<evidence type="ECO:0000313" key="3">
    <source>
        <dbReference type="EMBL" id="KAK1761771.1"/>
    </source>
</evidence>
<comment type="caution">
    <text evidence="3">The sequence shown here is derived from an EMBL/GenBank/DDBJ whole genome shotgun (WGS) entry which is preliminary data.</text>
</comment>
<evidence type="ECO:0000256" key="1">
    <source>
        <dbReference type="SAM" id="MobiDB-lite"/>
    </source>
</evidence>
<dbReference type="Proteomes" id="UP001244011">
    <property type="component" value="Unassembled WGS sequence"/>
</dbReference>
<gene>
    <name evidence="3" type="ORF">QBC33DRAFT_317343</name>
</gene>
<name>A0AAJ0FAU7_9PEZI</name>
<feature type="region of interest" description="Disordered" evidence="1">
    <location>
        <begin position="28"/>
        <end position="119"/>
    </location>
</feature>
<accession>A0AAJ0FAU7</accession>
<dbReference type="Pfam" id="PF20516">
    <property type="entry name" value="PDDEXK_12"/>
    <property type="match status" value="1"/>
</dbReference>
<evidence type="ECO:0000313" key="4">
    <source>
        <dbReference type="Proteomes" id="UP001244011"/>
    </source>
</evidence>
<proteinExistence type="predicted"/>
<organism evidence="3 4">
    <name type="scientific">Phialemonium atrogriseum</name>
    <dbReference type="NCBI Taxonomy" id="1093897"/>
    <lineage>
        <taxon>Eukaryota</taxon>
        <taxon>Fungi</taxon>
        <taxon>Dikarya</taxon>
        <taxon>Ascomycota</taxon>
        <taxon>Pezizomycotina</taxon>
        <taxon>Sordariomycetes</taxon>
        <taxon>Sordariomycetidae</taxon>
        <taxon>Cephalothecales</taxon>
        <taxon>Cephalothecaceae</taxon>
        <taxon>Phialemonium</taxon>
    </lineage>
</organism>
<feature type="compositionally biased region" description="Low complexity" evidence="1">
    <location>
        <begin position="170"/>
        <end position="181"/>
    </location>
</feature>
<feature type="region of interest" description="Disordered" evidence="1">
    <location>
        <begin position="155"/>
        <end position="183"/>
    </location>
</feature>
<dbReference type="InterPro" id="IPR046797">
    <property type="entry name" value="PDDEXK_12"/>
</dbReference>
<protein>
    <recommendedName>
        <fullName evidence="2">PD-(D/E)XK nuclease-like domain-containing protein</fullName>
    </recommendedName>
</protein>
<reference evidence="3" key="1">
    <citation type="submission" date="2023-06" db="EMBL/GenBank/DDBJ databases">
        <title>Genome-scale phylogeny and comparative genomics of the fungal order Sordariales.</title>
        <authorList>
            <consortium name="Lawrence Berkeley National Laboratory"/>
            <person name="Hensen N."/>
            <person name="Bonometti L."/>
            <person name="Westerberg I."/>
            <person name="Brannstrom I.O."/>
            <person name="Guillou S."/>
            <person name="Cros-Aarteil S."/>
            <person name="Calhoun S."/>
            <person name="Haridas S."/>
            <person name="Kuo A."/>
            <person name="Mondo S."/>
            <person name="Pangilinan J."/>
            <person name="Riley R."/>
            <person name="Labutti K."/>
            <person name="Andreopoulos B."/>
            <person name="Lipzen A."/>
            <person name="Chen C."/>
            <person name="Yanf M."/>
            <person name="Daum C."/>
            <person name="Ng V."/>
            <person name="Clum A."/>
            <person name="Steindorff A."/>
            <person name="Ohm R."/>
            <person name="Martin F."/>
            <person name="Silar P."/>
            <person name="Natvig D."/>
            <person name="Lalanne C."/>
            <person name="Gautier V."/>
            <person name="Ament-Velasquez S.L."/>
            <person name="Kruys A."/>
            <person name="Hutchinson M.I."/>
            <person name="Powell A.J."/>
            <person name="Barry K."/>
            <person name="Miller A.N."/>
            <person name="Grigoriev I.V."/>
            <person name="Debuchy R."/>
            <person name="Gladieux P."/>
            <person name="Thoren M.H."/>
            <person name="Johannesson H."/>
        </authorList>
    </citation>
    <scope>NUCLEOTIDE SEQUENCE</scope>
    <source>
        <strain evidence="3">8032-3</strain>
    </source>
</reference>
<keyword evidence="4" id="KW-1185">Reference proteome</keyword>
<feature type="compositionally biased region" description="Polar residues" evidence="1">
    <location>
        <begin position="155"/>
        <end position="169"/>
    </location>
</feature>
<dbReference type="GeneID" id="85306740"/>
<feature type="domain" description="PD-(D/E)XK nuclease-like" evidence="2">
    <location>
        <begin position="250"/>
        <end position="513"/>
    </location>
</feature>
<dbReference type="EMBL" id="MU839051">
    <property type="protein sequence ID" value="KAK1761771.1"/>
    <property type="molecule type" value="Genomic_DNA"/>
</dbReference>
<evidence type="ECO:0000259" key="2">
    <source>
        <dbReference type="Pfam" id="PF20516"/>
    </source>
</evidence>
<sequence length="531" mass="58587">MRPNIINAWINDTDIALSAHSPRLSLSRKRKAITTPPISPKRRAVLGELPGANPNRQATMQDNDHPKVKSSSTPTLREAPRKTLRTPSPTKRQKLHHAREATTFDESWENQVPSDFQDATPKASNILRNQREQGVLPLRSNPPSQLLQHTYFQALSDSSEPVTSPSREPSSASGTSKRSTSPVKRVLALQDVGGGIRFMDLGDDFRELGDHCRGLFLNLRDDASGQQVVPAAVAKRVQGDALIRPYHIDNEEEGQHSEAALLAELAAVRKINLSSRRCSRDGESEGEWNTAVHAVLLRLAILDDTEKFGSFPVGFRNVTSARIDPRWMPRHASGLATPGKMVDFAICLGPDDDEEGTGDPPRPYTCPTLRRVSSIITDTLSFINHTTHPSLRHRPIAVSVETKTISRTKEEAQVQLAVWVAAQVYRIRHLCEQTGCDSDSALTLLEAMAFPLLYVQSATWTVLFARASRSSGRELSLTIYSGVPLGDTSSLIGTYCLIKALRRLREWTDGPFRIWWDQVLDCAGASGCSGS</sequence>
<dbReference type="AlphaFoldDB" id="A0AAJ0FAU7"/>
<dbReference type="RefSeq" id="XP_060277984.1">
    <property type="nucleotide sequence ID" value="XM_060423553.1"/>
</dbReference>